<sequence>LNKAGSSRKLNKRDKKIWTAEEEMALIDILYEMNDSGWKADTGHKYGYLTYTEKELARKLPYAKIKADPHIQSKVKTMKKLLSYNGSGFGWDDEIKMVIGDKKLFQNWAKSRPGAAGLYMKSFVNFDKLCEIYASDLAKGAKAKGPGDLFEMHEEQSSAHVTEAAHQTENDVDSHSHQPCHGSNLSNGGKSASIRKRMFPDDNTAAVDFSSAAKSLKILVDVETSNAAAYGKELEARKQTTERRDQFFNVLAKYSKFTHDQIVKAALIIGQNEAKLNMFFSSPEEFRSEFIRQILGECDSKLCRAFGVEQIWLSQVSKKLVARAVQAKPGKARRVLQPNAPK</sequence>
<reference evidence="2 3" key="1">
    <citation type="submission" date="2024-02" db="EMBL/GenBank/DDBJ databases">
        <title>High-quality chromosome-scale genome assembly of Pensacola bahiagrass (Paspalum notatum Flugge var. saurae).</title>
        <authorList>
            <person name="Vega J.M."/>
            <person name="Podio M."/>
            <person name="Orjuela J."/>
            <person name="Siena L.A."/>
            <person name="Pessino S.C."/>
            <person name="Combes M.C."/>
            <person name="Mariac C."/>
            <person name="Albertini E."/>
            <person name="Pupilli F."/>
            <person name="Ortiz J.P.A."/>
            <person name="Leblanc O."/>
        </authorList>
    </citation>
    <scope>NUCLEOTIDE SEQUENCE [LARGE SCALE GENOMIC DNA]</scope>
    <source>
        <strain evidence="2">R1</strain>
        <tissue evidence="2">Leaf</tissue>
    </source>
</reference>
<organism evidence="2 3">
    <name type="scientific">Paspalum notatum var. saurae</name>
    <dbReference type="NCBI Taxonomy" id="547442"/>
    <lineage>
        <taxon>Eukaryota</taxon>
        <taxon>Viridiplantae</taxon>
        <taxon>Streptophyta</taxon>
        <taxon>Embryophyta</taxon>
        <taxon>Tracheophyta</taxon>
        <taxon>Spermatophyta</taxon>
        <taxon>Magnoliopsida</taxon>
        <taxon>Liliopsida</taxon>
        <taxon>Poales</taxon>
        <taxon>Poaceae</taxon>
        <taxon>PACMAD clade</taxon>
        <taxon>Panicoideae</taxon>
        <taxon>Andropogonodae</taxon>
        <taxon>Paspaleae</taxon>
        <taxon>Paspalinae</taxon>
        <taxon>Paspalum</taxon>
    </lineage>
</organism>
<keyword evidence="3" id="KW-1185">Reference proteome</keyword>
<proteinExistence type="predicted"/>
<dbReference type="EMBL" id="CP144754">
    <property type="protein sequence ID" value="WVZ99030.1"/>
    <property type="molecule type" value="Genomic_DNA"/>
</dbReference>
<dbReference type="PANTHER" id="PTHR46250">
    <property type="entry name" value="MYB/SANT-LIKE DNA-BINDING DOMAIN PROTEIN-RELATED"/>
    <property type="match status" value="1"/>
</dbReference>
<dbReference type="AlphaFoldDB" id="A0AAQ3UUY5"/>
<feature type="compositionally biased region" description="Polar residues" evidence="1">
    <location>
        <begin position="181"/>
        <end position="190"/>
    </location>
</feature>
<protein>
    <recommendedName>
        <fullName evidence="4">Myb/SANT-like domain-containing protein</fullName>
    </recommendedName>
</protein>
<feature type="region of interest" description="Disordered" evidence="1">
    <location>
        <begin position="172"/>
        <end position="191"/>
    </location>
</feature>
<dbReference type="PANTHER" id="PTHR46250:SF4">
    <property type="entry name" value="MYB_SANT-LIKE DOMAIN-CONTAINING PROTEIN"/>
    <property type="match status" value="1"/>
</dbReference>
<evidence type="ECO:0000313" key="2">
    <source>
        <dbReference type="EMBL" id="WVZ99030.1"/>
    </source>
</evidence>
<feature type="non-terminal residue" evidence="2">
    <location>
        <position position="342"/>
    </location>
</feature>
<name>A0AAQ3UUY5_PASNO</name>
<evidence type="ECO:0008006" key="4">
    <source>
        <dbReference type="Google" id="ProtNLM"/>
    </source>
</evidence>
<evidence type="ECO:0000313" key="3">
    <source>
        <dbReference type="Proteomes" id="UP001341281"/>
    </source>
</evidence>
<dbReference type="Proteomes" id="UP001341281">
    <property type="component" value="Chromosome 10"/>
</dbReference>
<accession>A0AAQ3UUY5</accession>
<gene>
    <name evidence="2" type="ORF">U9M48_044387</name>
</gene>
<evidence type="ECO:0000256" key="1">
    <source>
        <dbReference type="SAM" id="MobiDB-lite"/>
    </source>
</evidence>